<organism evidence="2 3">
    <name type="scientific">Epicoccum nigrum</name>
    <name type="common">Soil fungus</name>
    <name type="synonym">Epicoccum purpurascens</name>
    <dbReference type="NCBI Taxonomy" id="105696"/>
    <lineage>
        <taxon>Eukaryota</taxon>
        <taxon>Fungi</taxon>
        <taxon>Dikarya</taxon>
        <taxon>Ascomycota</taxon>
        <taxon>Pezizomycotina</taxon>
        <taxon>Dothideomycetes</taxon>
        <taxon>Pleosporomycetidae</taxon>
        <taxon>Pleosporales</taxon>
        <taxon>Pleosporineae</taxon>
        <taxon>Didymellaceae</taxon>
        <taxon>Epicoccum</taxon>
    </lineage>
</organism>
<keyword evidence="3" id="KW-1185">Reference proteome</keyword>
<name>A0A1Y2M5A0_EPING</name>
<protein>
    <submittedName>
        <fullName evidence="2">Uncharacterized protein</fullName>
    </submittedName>
</protein>
<dbReference type="InParanoid" id="A0A1Y2M5A0"/>
<sequence length="61" mass="6815">MGSWHSKSTKMKQTQPNMGLGPYSGRRDKATGGGEREAAQRPRATEWAVRRRGVDKLDTKV</sequence>
<reference evidence="2 3" key="1">
    <citation type="journal article" date="2017" name="Genome Announc.">
        <title>Genome sequence of the saprophytic ascomycete Epicoccum nigrum ICMP 19927 strain isolated from New Zealand.</title>
        <authorList>
            <person name="Fokin M."/>
            <person name="Fleetwood D."/>
            <person name="Weir B.S."/>
            <person name="Villas-Boas S.G."/>
        </authorList>
    </citation>
    <scope>NUCLEOTIDE SEQUENCE [LARGE SCALE GENOMIC DNA]</scope>
    <source>
        <strain evidence="2 3">ICMP 19927</strain>
    </source>
</reference>
<gene>
    <name evidence="2" type="ORF">B5807_04596</name>
</gene>
<evidence type="ECO:0000313" key="2">
    <source>
        <dbReference type="EMBL" id="OSS51182.1"/>
    </source>
</evidence>
<dbReference type="Proteomes" id="UP000193240">
    <property type="component" value="Unassembled WGS sequence"/>
</dbReference>
<proteinExistence type="predicted"/>
<feature type="compositionally biased region" description="Basic and acidic residues" evidence="1">
    <location>
        <begin position="25"/>
        <end position="61"/>
    </location>
</feature>
<feature type="region of interest" description="Disordered" evidence="1">
    <location>
        <begin position="1"/>
        <end position="61"/>
    </location>
</feature>
<evidence type="ECO:0000256" key="1">
    <source>
        <dbReference type="SAM" id="MobiDB-lite"/>
    </source>
</evidence>
<dbReference type="EMBL" id="KZ107841">
    <property type="protein sequence ID" value="OSS51182.1"/>
    <property type="molecule type" value="Genomic_DNA"/>
</dbReference>
<dbReference type="AlphaFoldDB" id="A0A1Y2M5A0"/>
<evidence type="ECO:0000313" key="3">
    <source>
        <dbReference type="Proteomes" id="UP000193240"/>
    </source>
</evidence>
<accession>A0A1Y2M5A0</accession>